<reference evidence="5" key="1">
    <citation type="submission" date="2019-08" db="EMBL/GenBank/DDBJ databases">
        <authorList>
            <person name="Kucharzyk K."/>
            <person name="Murdoch R.W."/>
            <person name="Higgins S."/>
            <person name="Loffler F."/>
        </authorList>
    </citation>
    <scope>NUCLEOTIDE SEQUENCE</scope>
</reference>
<feature type="domain" description="Purine catabolism PurC-like" evidence="2">
    <location>
        <begin position="5"/>
        <end position="124"/>
    </location>
</feature>
<gene>
    <name evidence="5" type="primary">pucR_8</name>
    <name evidence="5" type="ORF">SDC9_66320</name>
</gene>
<protein>
    <submittedName>
        <fullName evidence="5">Purine catabolism regulatory protein</fullName>
    </submittedName>
</protein>
<evidence type="ECO:0000256" key="1">
    <source>
        <dbReference type="ARBA" id="ARBA00006754"/>
    </source>
</evidence>
<dbReference type="InterPro" id="IPR025736">
    <property type="entry name" value="PucR_C-HTH_dom"/>
</dbReference>
<feature type="domain" description="CdaR GGDEF-like" evidence="4">
    <location>
        <begin position="279"/>
        <end position="418"/>
    </location>
</feature>
<dbReference type="PANTHER" id="PTHR33744">
    <property type="entry name" value="CARBOHYDRATE DIACID REGULATOR"/>
    <property type="match status" value="1"/>
</dbReference>
<accession>A0A644Y036</accession>
<evidence type="ECO:0000259" key="4">
    <source>
        <dbReference type="Pfam" id="PF17853"/>
    </source>
</evidence>
<comment type="caution">
    <text evidence="5">The sequence shown here is derived from an EMBL/GenBank/DDBJ whole genome shotgun (WGS) entry which is preliminary data.</text>
</comment>
<dbReference type="Pfam" id="PF17853">
    <property type="entry name" value="GGDEF_2"/>
    <property type="match status" value="1"/>
</dbReference>
<dbReference type="Pfam" id="PF13556">
    <property type="entry name" value="HTH_30"/>
    <property type="match status" value="1"/>
</dbReference>
<dbReference type="AlphaFoldDB" id="A0A644Y036"/>
<name>A0A644Y036_9ZZZZ</name>
<feature type="domain" description="PucR C-terminal helix-turn-helix" evidence="3">
    <location>
        <begin position="472"/>
        <end position="529"/>
    </location>
</feature>
<evidence type="ECO:0000259" key="2">
    <source>
        <dbReference type="Pfam" id="PF07905"/>
    </source>
</evidence>
<sequence>MTIGELLEMPALSELKLVAGKTGIHRIISTVTVIDAPDGVIWCKGGEFVITSGFALKDGSHLIMTLIQQLVACKASGLGIKTERYIKSIPPEVLEFAEQQSFPIIFVPNRYAFCDIINPVLSLIVNRQSALLMQASKIHKTFQEMAVNSNSIPEILKTLSSLLNCSAAFVDIHFRNCYYSDQESPLAKRVMGLKFESLMQEAFPQYNYYVVKNKSENFGYLLMEPLGGGEIDESVAQTAIEYAAVVLILRMQTRISNQHIEEKYRDAFLEDLLLNNVKTENEIHNRAQLYGWNFKSGGVVVVIDINNIKKYYLKSLDAQTNQRLEGFTQSIYAVSIQCMLDAFPDAKYYKQSDTVAFIISARESDRDAVYDQLEKVFNTVRQKLVNRVSFTITMGVGEYMENIRDIHLSYEQARTAINLGYQLEMFDCALFYSRLGVYRLLATTAHTPESEDFFVRYVKPLMDYDAKNHTNLLDTLGMVIKYGWNLKEASGALFIHYNTVKYRFSKICELLGLDLRDHEGRLAVEIALKMYMINTHHWA</sequence>
<evidence type="ECO:0000313" key="5">
    <source>
        <dbReference type="EMBL" id="MPM19893.1"/>
    </source>
</evidence>
<proteinExistence type="inferred from homology"/>
<dbReference type="Pfam" id="PF07905">
    <property type="entry name" value="PucR"/>
    <property type="match status" value="1"/>
</dbReference>
<dbReference type="InterPro" id="IPR041522">
    <property type="entry name" value="CdaR_GGDEF"/>
</dbReference>
<organism evidence="5">
    <name type="scientific">bioreactor metagenome</name>
    <dbReference type="NCBI Taxonomy" id="1076179"/>
    <lineage>
        <taxon>unclassified sequences</taxon>
        <taxon>metagenomes</taxon>
        <taxon>ecological metagenomes</taxon>
    </lineage>
</organism>
<dbReference type="InterPro" id="IPR042070">
    <property type="entry name" value="PucR_C-HTH_sf"/>
</dbReference>
<comment type="similarity">
    <text evidence="1">Belongs to the CdaR family.</text>
</comment>
<dbReference type="EMBL" id="VSSQ01003265">
    <property type="protein sequence ID" value="MPM19893.1"/>
    <property type="molecule type" value="Genomic_DNA"/>
</dbReference>
<dbReference type="Gene3D" id="1.10.10.2840">
    <property type="entry name" value="PucR C-terminal helix-turn-helix domain"/>
    <property type="match status" value="1"/>
</dbReference>
<dbReference type="InterPro" id="IPR012914">
    <property type="entry name" value="PucR_dom"/>
</dbReference>
<dbReference type="InterPro" id="IPR051448">
    <property type="entry name" value="CdaR-like_regulators"/>
</dbReference>
<evidence type="ECO:0000259" key="3">
    <source>
        <dbReference type="Pfam" id="PF13556"/>
    </source>
</evidence>
<dbReference type="PANTHER" id="PTHR33744:SF1">
    <property type="entry name" value="DNA-BINDING TRANSCRIPTIONAL ACTIVATOR ADER"/>
    <property type="match status" value="1"/>
</dbReference>